<dbReference type="PANTHER" id="PTHR30632:SF11">
    <property type="entry name" value="BLR4797 PROTEIN"/>
    <property type="match status" value="1"/>
</dbReference>
<gene>
    <name evidence="2" type="ORF">GA0061101_109167</name>
</gene>
<sequence length="259" mass="26893">MKRIAAAFAAFFLVVAPSAFADTINVVSSGGFAAAYKELIPEFEKRTGNKVVSQWGPSMGTTKNAVPQRLARNEDIDVLIMVGEALDNLIADKKVIADTRMPLAQSGIGIVVKEGAPAPDVSTPEALKTALLGAKSVAYSDSASGVYIEKEMFDKLGIKAEMAGKAKMIPAVPVGSVVASGEYEIGFQQVSELKPITGIKLIGQVPGDLQKITVFSAGVVEGSHHVAAARALIDFLADPANAAVIRGSGMEPLGKAAAK</sequence>
<feature type="signal peptide" evidence="1">
    <location>
        <begin position="1"/>
        <end position="21"/>
    </location>
</feature>
<dbReference type="GO" id="GO:0030973">
    <property type="term" value="F:molybdate ion binding"/>
    <property type="evidence" value="ECO:0007669"/>
    <property type="project" value="TreeGrafter"/>
</dbReference>
<reference evidence="2 3" key="1">
    <citation type="submission" date="2016-08" db="EMBL/GenBank/DDBJ databases">
        <authorList>
            <person name="Seilhamer J.J."/>
        </authorList>
    </citation>
    <scope>NUCLEOTIDE SEQUENCE [LARGE SCALE GENOMIC DNA]</scope>
    <source>
        <strain evidence="2 3">P1-7</strain>
    </source>
</reference>
<evidence type="ECO:0000256" key="1">
    <source>
        <dbReference type="SAM" id="SignalP"/>
    </source>
</evidence>
<proteinExistence type="predicted"/>
<evidence type="ECO:0000313" key="3">
    <source>
        <dbReference type="Proteomes" id="UP000199205"/>
    </source>
</evidence>
<dbReference type="PANTHER" id="PTHR30632">
    <property type="entry name" value="MOLYBDATE-BINDING PERIPLASMIC PROTEIN"/>
    <property type="match status" value="1"/>
</dbReference>
<dbReference type="SUPFAM" id="SSF53850">
    <property type="entry name" value="Periplasmic binding protein-like II"/>
    <property type="match status" value="1"/>
</dbReference>
<accession>A0A1C3WB70</accession>
<dbReference type="RefSeq" id="WP_052224476.1">
    <property type="nucleotide sequence ID" value="NZ_FMAF01000009.1"/>
</dbReference>
<dbReference type="Gene3D" id="3.40.190.10">
    <property type="entry name" value="Periplasmic binding protein-like II"/>
    <property type="match status" value="2"/>
</dbReference>
<protein>
    <submittedName>
        <fullName evidence="2">Molybdate transport system substrate-binding protein</fullName>
    </submittedName>
</protein>
<keyword evidence="1" id="KW-0732">Signal</keyword>
<dbReference type="OrthoDB" id="8216219at2"/>
<organism evidence="2 3">
    <name type="scientific">Rhizobium lusitanum</name>
    <dbReference type="NCBI Taxonomy" id="293958"/>
    <lineage>
        <taxon>Bacteria</taxon>
        <taxon>Pseudomonadati</taxon>
        <taxon>Pseudomonadota</taxon>
        <taxon>Alphaproteobacteria</taxon>
        <taxon>Hyphomicrobiales</taxon>
        <taxon>Rhizobiaceae</taxon>
        <taxon>Rhizobium/Agrobacterium group</taxon>
        <taxon>Rhizobium</taxon>
    </lineage>
</organism>
<dbReference type="GO" id="GO:0015689">
    <property type="term" value="P:molybdate ion transport"/>
    <property type="evidence" value="ECO:0007669"/>
    <property type="project" value="TreeGrafter"/>
</dbReference>
<feature type="chain" id="PRO_5008685286" evidence="1">
    <location>
        <begin position="22"/>
        <end position="259"/>
    </location>
</feature>
<dbReference type="Proteomes" id="UP000199205">
    <property type="component" value="Unassembled WGS sequence"/>
</dbReference>
<dbReference type="AlphaFoldDB" id="A0A1C3WB70"/>
<evidence type="ECO:0000313" key="2">
    <source>
        <dbReference type="EMBL" id="SCB37115.1"/>
    </source>
</evidence>
<dbReference type="InterPro" id="IPR050682">
    <property type="entry name" value="ModA/WtpA"/>
</dbReference>
<name>A0A1C3WB70_9HYPH</name>
<dbReference type="EMBL" id="FMAF01000009">
    <property type="protein sequence ID" value="SCB37115.1"/>
    <property type="molecule type" value="Genomic_DNA"/>
</dbReference>
<dbReference type="Pfam" id="PF13531">
    <property type="entry name" value="SBP_bac_11"/>
    <property type="match status" value="1"/>
</dbReference>